<keyword evidence="6" id="KW-1185">Reference proteome</keyword>
<comment type="subcellular location">
    <subcellularLocation>
        <location evidence="4">Secreted</location>
        <location evidence="4">Extracellular space</location>
        <location evidence="4">Apoplast</location>
    </subcellularLocation>
</comment>
<reference evidence="5" key="1">
    <citation type="submission" date="2021-03" db="EMBL/GenBank/DDBJ databases">
        <authorList>
            <person name="Li Z."/>
            <person name="Yang C."/>
        </authorList>
    </citation>
    <scope>NUCLEOTIDE SEQUENCE</scope>
    <source>
        <strain evidence="5">Dzin_1.0</strain>
        <tissue evidence="5">Leaf</tissue>
    </source>
</reference>
<dbReference type="Gene3D" id="2.40.480.10">
    <property type="entry name" value="Allene oxide cyclase-like"/>
    <property type="match status" value="1"/>
</dbReference>
<dbReference type="GO" id="GO:0009699">
    <property type="term" value="P:phenylpropanoid biosynthetic process"/>
    <property type="evidence" value="ECO:0007669"/>
    <property type="project" value="UniProtKB-ARBA"/>
</dbReference>
<comment type="subunit">
    <text evidence="2 4">Homodimer.</text>
</comment>
<comment type="function">
    <text evidence="4">Dirigent proteins impart stereoselectivity on the phenoxy radical-coupling reaction, yielding optically active lignans from two molecules of coniferyl alcohol in the biosynthesis of lignans, flavonolignans, and alkaloids and thus plays a central role in plant secondary metabolism.</text>
</comment>
<sequence length="251" mass="28154">MGPSVSLMNIFKNGGQPLMTPTTQDTDTLVFYLSIPFQHHKTMNEVKIRRKIEMKTMDTNHHHLLLLLLFPLNFVSQSHAEYHSIGKEKVTNLHFFYQETLKGDHPSAIVVATAKDNTVNNSSNQLPPFGSVLVIDDPLTEFPDPNSKVVGRAQGLAVSAGQEKLLFVFAMDFGFTSGEFNGSSLSVLSRDIVLETERELAVVGGQGKFRMARGFAKLRTHYSNYTSGVIIVEYTVTVFHYEFDNYVCWIS</sequence>
<protein>
    <recommendedName>
        <fullName evidence="4">Dirigent protein</fullName>
    </recommendedName>
</protein>
<comment type="similarity">
    <text evidence="1 4">Belongs to the plant dirigent protein family.</text>
</comment>
<evidence type="ECO:0000256" key="1">
    <source>
        <dbReference type="ARBA" id="ARBA00010746"/>
    </source>
</evidence>
<evidence type="ECO:0000313" key="5">
    <source>
        <dbReference type="EMBL" id="KAJ0969046.1"/>
    </source>
</evidence>
<name>A0A9D5HA30_9LILI</name>
<evidence type="ECO:0000256" key="4">
    <source>
        <dbReference type="RuleBase" id="RU363099"/>
    </source>
</evidence>
<gene>
    <name evidence="5" type="ORF">J5N97_021923</name>
</gene>
<keyword evidence="4" id="KW-0052">Apoplast</keyword>
<dbReference type="PANTHER" id="PTHR21495">
    <property type="entry name" value="NUCLEOPORIN-RELATED"/>
    <property type="match status" value="1"/>
</dbReference>
<dbReference type="InterPro" id="IPR004265">
    <property type="entry name" value="Dirigent"/>
</dbReference>
<comment type="caution">
    <text evidence="5">The sequence shown here is derived from an EMBL/GenBank/DDBJ whole genome shotgun (WGS) entry which is preliminary data.</text>
</comment>
<evidence type="ECO:0000313" key="6">
    <source>
        <dbReference type="Proteomes" id="UP001085076"/>
    </source>
</evidence>
<dbReference type="OrthoDB" id="644695at2759"/>
<evidence type="ECO:0000256" key="2">
    <source>
        <dbReference type="ARBA" id="ARBA00011738"/>
    </source>
</evidence>
<dbReference type="AlphaFoldDB" id="A0A9D5HA30"/>
<dbReference type="GO" id="GO:0048046">
    <property type="term" value="C:apoplast"/>
    <property type="evidence" value="ECO:0007669"/>
    <property type="project" value="UniProtKB-SubCell"/>
</dbReference>
<dbReference type="Pfam" id="PF03018">
    <property type="entry name" value="Dirigent"/>
    <property type="match status" value="1"/>
</dbReference>
<keyword evidence="3 4" id="KW-0964">Secreted</keyword>
<evidence type="ECO:0000256" key="3">
    <source>
        <dbReference type="ARBA" id="ARBA00022525"/>
    </source>
</evidence>
<dbReference type="EMBL" id="JAGGNH010000006">
    <property type="protein sequence ID" value="KAJ0969046.1"/>
    <property type="molecule type" value="Genomic_DNA"/>
</dbReference>
<dbReference type="Proteomes" id="UP001085076">
    <property type="component" value="Miscellaneous, Linkage group lg06"/>
</dbReference>
<organism evidence="5 6">
    <name type="scientific">Dioscorea zingiberensis</name>
    <dbReference type="NCBI Taxonomy" id="325984"/>
    <lineage>
        <taxon>Eukaryota</taxon>
        <taxon>Viridiplantae</taxon>
        <taxon>Streptophyta</taxon>
        <taxon>Embryophyta</taxon>
        <taxon>Tracheophyta</taxon>
        <taxon>Spermatophyta</taxon>
        <taxon>Magnoliopsida</taxon>
        <taxon>Liliopsida</taxon>
        <taxon>Dioscoreales</taxon>
        <taxon>Dioscoreaceae</taxon>
        <taxon>Dioscorea</taxon>
    </lineage>
</organism>
<reference evidence="5" key="2">
    <citation type="journal article" date="2022" name="Hortic Res">
        <title>The genome of Dioscorea zingiberensis sheds light on the biosynthesis, origin and evolution of the medicinally important diosgenin saponins.</title>
        <authorList>
            <person name="Li Y."/>
            <person name="Tan C."/>
            <person name="Li Z."/>
            <person name="Guo J."/>
            <person name="Li S."/>
            <person name="Chen X."/>
            <person name="Wang C."/>
            <person name="Dai X."/>
            <person name="Yang H."/>
            <person name="Song W."/>
            <person name="Hou L."/>
            <person name="Xu J."/>
            <person name="Tong Z."/>
            <person name="Xu A."/>
            <person name="Yuan X."/>
            <person name="Wang W."/>
            <person name="Yang Q."/>
            <person name="Chen L."/>
            <person name="Sun Z."/>
            <person name="Wang K."/>
            <person name="Pan B."/>
            <person name="Chen J."/>
            <person name="Bao Y."/>
            <person name="Liu F."/>
            <person name="Qi X."/>
            <person name="Gang D.R."/>
            <person name="Wen J."/>
            <person name="Li J."/>
        </authorList>
    </citation>
    <scope>NUCLEOTIDE SEQUENCE</scope>
    <source>
        <strain evidence="5">Dzin_1.0</strain>
    </source>
</reference>
<dbReference type="InterPro" id="IPR044859">
    <property type="entry name" value="Allene_oxi_cyc_Dirigent"/>
</dbReference>
<accession>A0A9D5HA30</accession>
<proteinExistence type="inferred from homology"/>